<keyword evidence="3" id="KW-1185">Reference proteome</keyword>
<protein>
    <submittedName>
        <fullName evidence="1">Uncharacterized protein</fullName>
    </submittedName>
</protein>
<dbReference type="Proteomes" id="UP000479000">
    <property type="component" value="Unassembled WGS sequence"/>
</dbReference>
<reference evidence="1 3" key="1">
    <citation type="submission" date="2020-02" db="EMBL/GenBank/DDBJ databases">
        <authorList>
            <person name="Ferguson B K."/>
        </authorList>
    </citation>
    <scope>NUCLEOTIDE SEQUENCE [LARGE SCALE GENOMIC DNA]</scope>
</reference>
<evidence type="ECO:0000313" key="3">
    <source>
        <dbReference type="Proteomes" id="UP000479000"/>
    </source>
</evidence>
<proteinExistence type="predicted"/>
<dbReference type="EMBL" id="CADCXU010000276">
    <property type="protein sequence ID" value="CAA9993230.1"/>
    <property type="molecule type" value="Genomic_DNA"/>
</dbReference>
<organism evidence="1 3">
    <name type="scientific">Nesidiocoris tenuis</name>
    <dbReference type="NCBI Taxonomy" id="355587"/>
    <lineage>
        <taxon>Eukaryota</taxon>
        <taxon>Metazoa</taxon>
        <taxon>Ecdysozoa</taxon>
        <taxon>Arthropoda</taxon>
        <taxon>Hexapoda</taxon>
        <taxon>Insecta</taxon>
        <taxon>Pterygota</taxon>
        <taxon>Neoptera</taxon>
        <taxon>Paraneoptera</taxon>
        <taxon>Hemiptera</taxon>
        <taxon>Heteroptera</taxon>
        <taxon>Panheteroptera</taxon>
        <taxon>Cimicomorpha</taxon>
        <taxon>Miridae</taxon>
        <taxon>Dicyphina</taxon>
        <taxon>Nesidiocoris</taxon>
    </lineage>
</organism>
<evidence type="ECO:0000313" key="2">
    <source>
        <dbReference type="EMBL" id="CAA9993233.1"/>
    </source>
</evidence>
<evidence type="ECO:0000313" key="1">
    <source>
        <dbReference type="EMBL" id="CAA9993230.1"/>
    </source>
</evidence>
<dbReference type="AlphaFoldDB" id="A0A6H5FV76"/>
<feature type="non-terminal residue" evidence="1">
    <location>
        <position position="1"/>
    </location>
</feature>
<accession>A0A6H5FV76</accession>
<dbReference type="EMBL" id="CADCXU010000277">
    <property type="protein sequence ID" value="CAA9993233.1"/>
    <property type="molecule type" value="Genomic_DNA"/>
</dbReference>
<gene>
    <name evidence="1" type="ORF">NTEN_LOCUS214</name>
    <name evidence="2" type="ORF">NTEN_LOCUS217</name>
</gene>
<sequence>RHPSLVCSRFIRIKATSSAWNGNRLCPPMATSLIISSRTSGRRIAKTLLINVITAVNVSNLRFES</sequence>
<name>A0A6H5FV76_9HEMI</name>